<dbReference type="InterPro" id="IPR009006">
    <property type="entry name" value="Ala_racemase/Decarboxylase_C"/>
</dbReference>
<evidence type="ECO:0000256" key="2">
    <source>
        <dbReference type="ARBA" id="ARBA00008872"/>
    </source>
</evidence>
<feature type="non-terminal residue" evidence="11">
    <location>
        <position position="463"/>
    </location>
</feature>
<evidence type="ECO:0000256" key="8">
    <source>
        <dbReference type="SAM" id="MobiDB-lite"/>
    </source>
</evidence>
<evidence type="ECO:0000313" key="12">
    <source>
        <dbReference type="Proteomes" id="UP000525205"/>
    </source>
</evidence>
<feature type="non-terminal residue" evidence="11">
    <location>
        <position position="1"/>
    </location>
</feature>
<comment type="caution">
    <text evidence="11">The sequence shown here is derived from an EMBL/GenBank/DDBJ whole genome shotgun (WGS) entry which is preliminary data.</text>
</comment>
<dbReference type="GO" id="GO:0033387">
    <property type="term" value="P:putrescine biosynthetic process from arginine, via ornithine"/>
    <property type="evidence" value="ECO:0007669"/>
    <property type="project" value="TreeGrafter"/>
</dbReference>
<keyword evidence="3" id="KW-0663">Pyridoxal phosphate</keyword>
<dbReference type="GO" id="GO:0016831">
    <property type="term" value="F:carboxy-lyase activity"/>
    <property type="evidence" value="ECO:0007669"/>
    <property type="project" value="UniProtKB-ARBA"/>
</dbReference>
<evidence type="ECO:0000313" key="11">
    <source>
        <dbReference type="EMBL" id="NXE73710.1"/>
    </source>
</evidence>
<evidence type="ECO:0000256" key="5">
    <source>
        <dbReference type="ARBA" id="ARBA00023239"/>
    </source>
</evidence>
<dbReference type="PANTHER" id="PTHR11482:SF4">
    <property type="entry name" value="ANTIZYME INHIBITOR 2"/>
    <property type="match status" value="1"/>
</dbReference>
<dbReference type="PANTHER" id="PTHR11482">
    <property type="entry name" value="ARGININE/DIAMINOPIMELATE/ORNITHINE DECARBOXYLASE"/>
    <property type="match status" value="1"/>
</dbReference>
<dbReference type="PROSITE" id="PS00878">
    <property type="entry name" value="ODR_DC_2_1"/>
    <property type="match status" value="1"/>
</dbReference>
<name>A0A7K8P3B6_COCCO</name>
<dbReference type="Proteomes" id="UP000525205">
    <property type="component" value="Unassembled WGS sequence"/>
</dbReference>
<dbReference type="SUPFAM" id="SSF51419">
    <property type="entry name" value="PLP-binding barrel"/>
    <property type="match status" value="1"/>
</dbReference>
<dbReference type="GO" id="GO:0005737">
    <property type="term" value="C:cytoplasm"/>
    <property type="evidence" value="ECO:0007669"/>
    <property type="project" value="TreeGrafter"/>
</dbReference>
<dbReference type="PRINTS" id="PR01179">
    <property type="entry name" value="ODADCRBXLASE"/>
</dbReference>
<keyword evidence="12" id="KW-1185">Reference proteome</keyword>
<dbReference type="InterPro" id="IPR000183">
    <property type="entry name" value="Orn/DAP/Arg_de-COase"/>
</dbReference>
<dbReference type="FunFam" id="3.20.20.10:FF:000006">
    <property type="entry name" value="Ornithine decarboxylase 1"/>
    <property type="match status" value="1"/>
</dbReference>
<dbReference type="InterPro" id="IPR022653">
    <property type="entry name" value="De-COase2_pyr-phos_BS"/>
</dbReference>
<protein>
    <submittedName>
        <fullName evidence="11">AZIN2 inhibitor</fullName>
    </submittedName>
</protein>
<keyword evidence="4" id="KW-0620">Polyamine biosynthesis</keyword>
<keyword evidence="5" id="KW-0456">Lyase</keyword>
<dbReference type="EMBL" id="VWPP01000032">
    <property type="protein sequence ID" value="NXE73710.1"/>
    <property type="molecule type" value="Genomic_DNA"/>
</dbReference>
<reference evidence="11 12" key="1">
    <citation type="submission" date="2019-09" db="EMBL/GenBank/DDBJ databases">
        <title>Bird 10,000 Genomes (B10K) Project - Family phase.</title>
        <authorList>
            <person name="Zhang G."/>
        </authorList>
    </citation>
    <scope>NUCLEOTIDE SEQUENCE [LARGE SCALE GENOMIC DNA]</scope>
    <source>
        <strain evidence="11">B10K-CU-031-03</strain>
        <tissue evidence="11">Muscle</tissue>
    </source>
</reference>
<evidence type="ECO:0000259" key="10">
    <source>
        <dbReference type="Pfam" id="PF02784"/>
    </source>
</evidence>
<dbReference type="Gene3D" id="3.20.20.10">
    <property type="entry name" value="Alanine racemase"/>
    <property type="match status" value="1"/>
</dbReference>
<evidence type="ECO:0000256" key="4">
    <source>
        <dbReference type="ARBA" id="ARBA00023115"/>
    </source>
</evidence>
<evidence type="ECO:0000256" key="1">
    <source>
        <dbReference type="ARBA" id="ARBA00001933"/>
    </source>
</evidence>
<feature type="domain" description="Orn/DAP/Arg decarboxylase 2 C-terminal" evidence="9">
    <location>
        <begin position="352"/>
        <end position="390"/>
    </location>
</feature>
<feature type="region of interest" description="Disordered" evidence="8">
    <location>
        <begin position="295"/>
        <end position="321"/>
    </location>
</feature>
<gene>
    <name evidence="11" type="primary">Azin2</name>
    <name evidence="11" type="ORF">COCCOC_R08927</name>
</gene>
<dbReference type="CDD" id="cd00622">
    <property type="entry name" value="PLPDE_III_ODC"/>
    <property type="match status" value="1"/>
</dbReference>
<comment type="function">
    <text evidence="6">Catalyzes the first and rate-limiting step of polyamine biosynthesis that converts ornithine into putrescine, which is the precursor for the polyamines, spermidine and spermine. Polyamines are essential for cell proliferation and are implicated in cellular processes, ranging from DNA replication to apoptosis.</text>
</comment>
<dbReference type="InterPro" id="IPR022643">
    <property type="entry name" value="De-COase2_C"/>
</dbReference>
<evidence type="ECO:0000256" key="6">
    <source>
        <dbReference type="ARBA" id="ARBA00037173"/>
    </source>
</evidence>
<feature type="domain" description="Orn/DAP/Arg decarboxylase 2 N-terminal" evidence="10">
    <location>
        <begin position="44"/>
        <end position="278"/>
    </location>
</feature>
<accession>A0A7K8P3B6</accession>
<dbReference type="SUPFAM" id="SSF50621">
    <property type="entry name" value="Alanine racemase C-terminal domain-like"/>
    <property type="match status" value="1"/>
</dbReference>
<evidence type="ECO:0000256" key="7">
    <source>
        <dbReference type="RuleBase" id="RU003737"/>
    </source>
</evidence>
<dbReference type="Pfam" id="PF02784">
    <property type="entry name" value="Orn_Arg_deC_N"/>
    <property type="match status" value="1"/>
</dbReference>
<comment type="cofactor">
    <cofactor evidence="1">
        <name>pyridoxal 5'-phosphate</name>
        <dbReference type="ChEBI" id="CHEBI:597326"/>
    </cofactor>
</comment>
<sequence length="463" mass="49826">MNGYLNESNFMMVEEGFTTRDLLENLLVELCQASDQQAFFVADLGDVVKKHLRFLKALPRVKPYFPVKCNGSEGVIRLLAELGTGFACTNKAEIARVQSIGVPAEKIFYSSPCKQVAHIKYAASHGVQLMTFDNEVELSKVARSHPRARMLLGIAADSSPSAHPSITFGATLKSCQHLLETAKEQAVEVVGISFHLGSCGLEPQAFAQSVAAAQMAFEMGTELGYRMHLLDIGGGMPATEDTRAQFEEIAAVINSALDLYFPDGCGVEIIARPGRYYVNSAFTFAASITAMEEVPAEQPGSDGRWDGGTSPWAPGAGPSGRVEGSQVTGHWCILIPCGCSIFFLQKPCPDHPSHSSSLRGPPGHAEDRIADGLELPELQVGDWLIFKDMGAYTIATSSSLGGCPQPQVTYAMSRVAWKAVQLFQGKPPQTEDDRESVCAPLSCGWEMAETLCVTPVFAPASII</sequence>
<evidence type="ECO:0000259" key="9">
    <source>
        <dbReference type="Pfam" id="PF00278"/>
    </source>
</evidence>
<evidence type="ECO:0000256" key="3">
    <source>
        <dbReference type="ARBA" id="ARBA00022898"/>
    </source>
</evidence>
<dbReference type="InterPro" id="IPR029066">
    <property type="entry name" value="PLP-binding_barrel"/>
</dbReference>
<dbReference type="InterPro" id="IPR022644">
    <property type="entry name" value="De-COase2_N"/>
</dbReference>
<proteinExistence type="inferred from homology"/>
<dbReference type="AlphaFoldDB" id="A0A7K8P3B6"/>
<dbReference type="Gene3D" id="2.40.37.10">
    <property type="entry name" value="Lyase, Ornithine Decarboxylase, Chain A, domain 1"/>
    <property type="match status" value="1"/>
</dbReference>
<organism evidence="11 12">
    <name type="scientific">Cochlearius cochlearius</name>
    <name type="common">Boat-billed heron</name>
    <dbReference type="NCBI Taxonomy" id="110676"/>
    <lineage>
        <taxon>Eukaryota</taxon>
        <taxon>Metazoa</taxon>
        <taxon>Chordata</taxon>
        <taxon>Craniata</taxon>
        <taxon>Vertebrata</taxon>
        <taxon>Euteleostomi</taxon>
        <taxon>Archelosauria</taxon>
        <taxon>Archosauria</taxon>
        <taxon>Dinosauria</taxon>
        <taxon>Saurischia</taxon>
        <taxon>Theropoda</taxon>
        <taxon>Coelurosauria</taxon>
        <taxon>Aves</taxon>
        <taxon>Neognathae</taxon>
        <taxon>Neoaves</taxon>
        <taxon>Aequornithes</taxon>
        <taxon>Pelecaniformes</taxon>
        <taxon>Ardeidae</taxon>
        <taxon>Cochlearius</taxon>
    </lineage>
</organism>
<dbReference type="InterPro" id="IPR002433">
    <property type="entry name" value="Orn_de-COase"/>
</dbReference>
<dbReference type="Pfam" id="PF00278">
    <property type="entry name" value="Orn_DAP_Arg_deC"/>
    <property type="match status" value="1"/>
</dbReference>
<comment type="similarity">
    <text evidence="2 7">Belongs to the Orn/Lys/Arg decarboxylase class-II family.</text>
</comment>
<dbReference type="PRINTS" id="PR01182">
    <property type="entry name" value="ORNDCRBXLASE"/>
</dbReference>